<protein>
    <recommendedName>
        <fullName evidence="4">HD Cas3-type domain-containing protein</fullName>
    </recommendedName>
</protein>
<keyword evidence="6" id="KW-1185">Reference proteome</keyword>
<dbReference type="InterPro" id="IPR006483">
    <property type="entry name" value="CRISPR-assoc_Cas3_HD"/>
</dbReference>
<dbReference type="GO" id="GO:0016787">
    <property type="term" value="F:hydrolase activity"/>
    <property type="evidence" value="ECO:0007669"/>
    <property type="project" value="UniProtKB-KW"/>
</dbReference>
<dbReference type="GO" id="GO:0046872">
    <property type="term" value="F:metal ion binding"/>
    <property type="evidence" value="ECO:0007669"/>
    <property type="project" value="UniProtKB-KW"/>
</dbReference>
<sequence>MSLEPEQLQSLFVFSLAVHDLGKFARAFQSLAEPDLPELVTPDSSLAYGTQEWPHHSEAGRLFFSGLFSRASSSRKVCKPGVGSN</sequence>
<dbReference type="AlphaFoldDB" id="A0A2A2HZX4"/>
<keyword evidence="3" id="KW-0051">Antiviral defense</keyword>
<organism evidence="5 6">
    <name type="scientific">Tamilnaduibacter salinus</name>
    <dbReference type="NCBI Taxonomy" id="1484056"/>
    <lineage>
        <taxon>Bacteria</taxon>
        <taxon>Pseudomonadati</taxon>
        <taxon>Pseudomonadota</taxon>
        <taxon>Gammaproteobacteria</taxon>
        <taxon>Pseudomonadales</taxon>
        <taxon>Marinobacteraceae</taxon>
        <taxon>Tamilnaduibacter</taxon>
    </lineage>
</organism>
<dbReference type="Pfam" id="PF18019">
    <property type="entry name" value="Cas3_HD"/>
    <property type="match status" value="1"/>
</dbReference>
<evidence type="ECO:0000256" key="3">
    <source>
        <dbReference type="ARBA" id="ARBA00023118"/>
    </source>
</evidence>
<evidence type="ECO:0000313" key="5">
    <source>
        <dbReference type="EMBL" id="PAV24445.1"/>
    </source>
</evidence>
<gene>
    <name evidence="5" type="ORF">CF392_16265</name>
</gene>
<comment type="caution">
    <text evidence="5">The sequence shown here is derived from an EMBL/GenBank/DDBJ whole genome shotgun (WGS) entry which is preliminary data.</text>
</comment>
<keyword evidence="1" id="KW-0479">Metal-binding</keyword>
<evidence type="ECO:0000313" key="6">
    <source>
        <dbReference type="Proteomes" id="UP000218332"/>
    </source>
</evidence>
<feature type="domain" description="HD Cas3-type" evidence="4">
    <location>
        <begin position="3"/>
        <end position="66"/>
    </location>
</feature>
<dbReference type="Gene3D" id="1.10.3210.30">
    <property type="match status" value="1"/>
</dbReference>
<dbReference type="EMBL" id="NMPM01000178">
    <property type="protein sequence ID" value="PAV24445.1"/>
    <property type="molecule type" value="Genomic_DNA"/>
</dbReference>
<dbReference type="Proteomes" id="UP000218332">
    <property type="component" value="Unassembled WGS sequence"/>
</dbReference>
<accession>A0A2A2HZX4</accession>
<dbReference type="GO" id="GO:0051607">
    <property type="term" value="P:defense response to virus"/>
    <property type="evidence" value="ECO:0007669"/>
    <property type="project" value="UniProtKB-KW"/>
</dbReference>
<keyword evidence="2" id="KW-0378">Hydrolase</keyword>
<evidence type="ECO:0000256" key="1">
    <source>
        <dbReference type="ARBA" id="ARBA00022723"/>
    </source>
</evidence>
<name>A0A2A2HZX4_9GAMM</name>
<evidence type="ECO:0000256" key="2">
    <source>
        <dbReference type="ARBA" id="ARBA00022801"/>
    </source>
</evidence>
<dbReference type="InterPro" id="IPR038257">
    <property type="entry name" value="CRISPR-assoc_Cas3_HD_sf"/>
</dbReference>
<proteinExistence type="predicted"/>
<evidence type="ECO:0000259" key="4">
    <source>
        <dbReference type="Pfam" id="PF18019"/>
    </source>
</evidence>
<reference evidence="5 6" key="1">
    <citation type="submission" date="2017-07" db="EMBL/GenBank/DDBJ databases">
        <title>Tamlnaduibacter salinus (Mi-7) genome sequencing.</title>
        <authorList>
            <person name="Verma A."/>
            <person name="Krishnamurthi S."/>
        </authorList>
    </citation>
    <scope>NUCLEOTIDE SEQUENCE [LARGE SCALE GENOMIC DNA]</scope>
    <source>
        <strain evidence="5 6">Mi-7</strain>
    </source>
</reference>